<name>A0ABS9H1W5_9BACL</name>
<comment type="caution">
    <text evidence="2">The sequence shown here is derived from an EMBL/GenBank/DDBJ whole genome shotgun (WGS) entry which is preliminary data.</text>
</comment>
<sequence>MENVLEFIFLIIQILIILYVIFSLAVMNDKLNKLMKQFEIDEDSLNRVSNEEIERELEAKMEHEKE</sequence>
<accession>A0ABS9H1W5</accession>
<protein>
    <submittedName>
        <fullName evidence="2">Uncharacterized protein</fullName>
    </submittedName>
</protein>
<proteinExistence type="predicted"/>
<dbReference type="EMBL" id="JAKIJS010000001">
    <property type="protein sequence ID" value="MCF6137909.1"/>
    <property type="molecule type" value="Genomic_DNA"/>
</dbReference>
<reference evidence="2 3" key="1">
    <citation type="submission" date="2022-01" db="EMBL/GenBank/DDBJ databases">
        <title>Alkalihalobacillus sp. EGI L200015, a novel bacterium isolated from a salt lake sediment.</title>
        <authorList>
            <person name="Gao L."/>
            <person name="Fang B.-Z."/>
            <person name="Li W.-J."/>
        </authorList>
    </citation>
    <scope>NUCLEOTIDE SEQUENCE [LARGE SCALE GENOMIC DNA]</scope>
    <source>
        <strain evidence="2 3">KCTC 12718</strain>
    </source>
</reference>
<keyword evidence="1" id="KW-0472">Membrane</keyword>
<keyword evidence="3" id="KW-1185">Reference proteome</keyword>
<feature type="transmembrane region" description="Helical" evidence="1">
    <location>
        <begin position="6"/>
        <end position="27"/>
    </location>
</feature>
<organism evidence="2 3">
    <name type="scientific">Pseudalkalibacillus berkeleyi</name>
    <dbReference type="NCBI Taxonomy" id="1069813"/>
    <lineage>
        <taxon>Bacteria</taxon>
        <taxon>Bacillati</taxon>
        <taxon>Bacillota</taxon>
        <taxon>Bacilli</taxon>
        <taxon>Bacillales</taxon>
        <taxon>Fictibacillaceae</taxon>
        <taxon>Pseudalkalibacillus</taxon>
    </lineage>
</organism>
<evidence type="ECO:0000256" key="1">
    <source>
        <dbReference type="SAM" id="Phobius"/>
    </source>
</evidence>
<keyword evidence="1" id="KW-0812">Transmembrane</keyword>
<gene>
    <name evidence="2" type="ORF">L2716_09230</name>
</gene>
<dbReference type="Proteomes" id="UP001649381">
    <property type="component" value="Unassembled WGS sequence"/>
</dbReference>
<keyword evidence="1" id="KW-1133">Transmembrane helix</keyword>
<evidence type="ECO:0000313" key="3">
    <source>
        <dbReference type="Proteomes" id="UP001649381"/>
    </source>
</evidence>
<evidence type="ECO:0000313" key="2">
    <source>
        <dbReference type="EMBL" id="MCF6137909.1"/>
    </source>
</evidence>
<dbReference type="RefSeq" id="WP_236333907.1">
    <property type="nucleotide sequence ID" value="NZ_JAKIJS010000001.1"/>
</dbReference>